<feature type="transmembrane region" description="Helical" evidence="5">
    <location>
        <begin position="12"/>
        <end position="32"/>
    </location>
</feature>
<dbReference type="InterPro" id="IPR003594">
    <property type="entry name" value="HATPase_dom"/>
</dbReference>
<dbReference type="Pfam" id="PF00072">
    <property type="entry name" value="Response_reg"/>
    <property type="match status" value="1"/>
</dbReference>
<reference evidence="8" key="2">
    <citation type="submission" date="2021-04" db="EMBL/GenBank/DDBJ databases">
        <authorList>
            <person name="Gilroy R."/>
        </authorList>
    </citation>
    <scope>NUCLEOTIDE SEQUENCE</scope>
    <source>
        <strain evidence="8">23274</strain>
    </source>
</reference>
<sequence length="684" mass="78088">MQRKVSKNTKLKVIGGYSLLFLLTIVSTILIYREITKLIVNEGSVSDANRKLFIVSNTITNLYEAETLSNAFIQTNESRYFRNYVTILEETEANIDSLRDMTTQLNQILRLDTVTTLLQDKLKNLEDLVYVKRSLVPEDFYNQAIASIESGKDTTKQENVTVYSRMITTWDTTYVVTTKKRWFGRTETDSTLSITPSYHFVYDTLSYLTNPALSNTDTVVNILRTTWENVQKQQENISRQISRREYALIKQSTEISDQLKRILGEYEKEEIHHATLKQEKREQTVTTMIRIFAWIAVVAFILVVFFTFFILRDLSRSQRYRRELENANQYADQLLKSRERMILTVTHDIKSPLSSILGYIELLTKTPINDRQRYFLKNMQGSSNHILQLVGNLLDLSKLENNKMQVEEVVFNPYHLFQEIKDNFMPLAASKQLKLNSKFAQNLNTDYKGDALRIRQIITNILSNAVKYTAQGSISFTANLSVDNSHIILKIEDTGSGMTPEEQKLIFEEFTRLKSHSAIEGTGLGLTITLKLIHLLQGEIRLQSQPGSGSCFTIILPLKKAKVTHTAPSAPTPPAAEKSQHANNLSVLIVDDDPLQLAMTANMLANYDIHATTTTHPGEVIPLLKDRHFDLIFSDIQMPEMNGFELVRHIRTLPTPWAKELPIVALSADSDKQEEAYHQAGFTA</sequence>
<keyword evidence="5" id="KW-1133">Transmembrane helix</keyword>
<evidence type="ECO:0000256" key="5">
    <source>
        <dbReference type="SAM" id="Phobius"/>
    </source>
</evidence>
<evidence type="ECO:0000256" key="1">
    <source>
        <dbReference type="ARBA" id="ARBA00000085"/>
    </source>
</evidence>
<dbReference type="Gene3D" id="3.40.50.2300">
    <property type="match status" value="1"/>
</dbReference>
<protein>
    <recommendedName>
        <fullName evidence="2">histidine kinase</fullName>
        <ecNumber evidence="2">2.7.13.3</ecNumber>
    </recommendedName>
</protein>
<dbReference type="Gene3D" id="3.30.565.10">
    <property type="entry name" value="Histidine kinase-like ATPase, C-terminal domain"/>
    <property type="match status" value="1"/>
</dbReference>
<evidence type="ECO:0000256" key="4">
    <source>
        <dbReference type="PROSITE-ProRule" id="PRU00169"/>
    </source>
</evidence>
<dbReference type="PRINTS" id="PR00344">
    <property type="entry name" value="BCTRLSENSOR"/>
</dbReference>
<dbReference type="PANTHER" id="PTHR43719:SF28">
    <property type="entry name" value="PEROXIDE STRESS-ACTIVATED HISTIDINE KINASE MAK1-RELATED"/>
    <property type="match status" value="1"/>
</dbReference>
<organism evidence="8 9">
    <name type="scientific">Candidatus Odoribacter faecigallinarum</name>
    <dbReference type="NCBI Taxonomy" id="2838706"/>
    <lineage>
        <taxon>Bacteria</taxon>
        <taxon>Pseudomonadati</taxon>
        <taxon>Bacteroidota</taxon>
        <taxon>Bacteroidia</taxon>
        <taxon>Bacteroidales</taxon>
        <taxon>Odoribacteraceae</taxon>
        <taxon>Odoribacter</taxon>
    </lineage>
</organism>
<dbReference type="Pfam" id="PF02518">
    <property type="entry name" value="HATPase_c"/>
    <property type="match status" value="1"/>
</dbReference>
<evidence type="ECO:0000259" key="6">
    <source>
        <dbReference type="PROSITE" id="PS50109"/>
    </source>
</evidence>
<feature type="transmembrane region" description="Helical" evidence="5">
    <location>
        <begin position="291"/>
        <end position="311"/>
    </location>
</feature>
<dbReference type="EC" id="2.7.13.3" evidence="2"/>
<gene>
    <name evidence="8" type="ORF">H9863_05785</name>
</gene>
<dbReference type="SUPFAM" id="SSF47384">
    <property type="entry name" value="Homodimeric domain of signal transducing histidine kinase"/>
    <property type="match status" value="1"/>
</dbReference>
<proteinExistence type="predicted"/>
<dbReference type="InterPro" id="IPR036097">
    <property type="entry name" value="HisK_dim/P_sf"/>
</dbReference>
<evidence type="ECO:0000256" key="3">
    <source>
        <dbReference type="ARBA" id="ARBA00022553"/>
    </source>
</evidence>
<evidence type="ECO:0000313" key="8">
    <source>
        <dbReference type="EMBL" id="HIX03609.1"/>
    </source>
</evidence>
<dbReference type="EMBL" id="DXFT01000109">
    <property type="protein sequence ID" value="HIX03609.1"/>
    <property type="molecule type" value="Genomic_DNA"/>
</dbReference>
<reference evidence="8" key="1">
    <citation type="journal article" date="2021" name="PeerJ">
        <title>Extensive microbial diversity within the chicken gut microbiome revealed by metagenomics and culture.</title>
        <authorList>
            <person name="Gilroy R."/>
            <person name="Ravi A."/>
            <person name="Getino M."/>
            <person name="Pursley I."/>
            <person name="Horton D.L."/>
            <person name="Alikhan N.F."/>
            <person name="Baker D."/>
            <person name="Gharbi K."/>
            <person name="Hall N."/>
            <person name="Watson M."/>
            <person name="Adriaenssens E.M."/>
            <person name="Foster-Nyarko E."/>
            <person name="Jarju S."/>
            <person name="Secka A."/>
            <person name="Antonio M."/>
            <person name="Oren A."/>
            <person name="Chaudhuri R.R."/>
            <person name="La Ragione R."/>
            <person name="Hildebrand F."/>
            <person name="Pallen M.J."/>
        </authorList>
    </citation>
    <scope>NUCLEOTIDE SEQUENCE</scope>
    <source>
        <strain evidence="8">23274</strain>
    </source>
</reference>
<dbReference type="CDD" id="cd00082">
    <property type="entry name" value="HisKA"/>
    <property type="match status" value="1"/>
</dbReference>
<dbReference type="SUPFAM" id="SSF55874">
    <property type="entry name" value="ATPase domain of HSP90 chaperone/DNA topoisomerase II/histidine kinase"/>
    <property type="match status" value="1"/>
</dbReference>
<feature type="domain" description="Histidine kinase" evidence="6">
    <location>
        <begin position="344"/>
        <end position="560"/>
    </location>
</feature>
<dbReference type="InterPro" id="IPR050956">
    <property type="entry name" value="2C_system_His_kinase"/>
</dbReference>
<dbReference type="FunFam" id="3.30.565.10:FF:000010">
    <property type="entry name" value="Sensor histidine kinase RcsC"/>
    <property type="match status" value="1"/>
</dbReference>
<accession>A0A9D2ABI3</accession>
<keyword evidence="5" id="KW-0812">Transmembrane</keyword>
<feature type="domain" description="Response regulatory" evidence="7">
    <location>
        <begin position="586"/>
        <end position="684"/>
    </location>
</feature>
<dbReference type="PROSITE" id="PS50109">
    <property type="entry name" value="HIS_KIN"/>
    <property type="match status" value="1"/>
</dbReference>
<keyword evidence="5" id="KW-0472">Membrane</keyword>
<dbReference type="AlphaFoldDB" id="A0A9D2ABI3"/>
<dbReference type="Proteomes" id="UP000824202">
    <property type="component" value="Unassembled WGS sequence"/>
</dbReference>
<keyword evidence="3 4" id="KW-0597">Phosphoprotein</keyword>
<dbReference type="Gene3D" id="1.10.287.130">
    <property type="match status" value="1"/>
</dbReference>
<dbReference type="InterPro" id="IPR001789">
    <property type="entry name" value="Sig_transdc_resp-reg_receiver"/>
</dbReference>
<dbReference type="InterPro" id="IPR003661">
    <property type="entry name" value="HisK_dim/P_dom"/>
</dbReference>
<comment type="caution">
    <text evidence="8">The sequence shown here is derived from an EMBL/GenBank/DDBJ whole genome shotgun (WGS) entry which is preliminary data.</text>
</comment>
<dbReference type="SMART" id="SM00448">
    <property type="entry name" value="REC"/>
    <property type="match status" value="1"/>
</dbReference>
<name>A0A9D2ABI3_9BACT</name>
<dbReference type="GO" id="GO:0000155">
    <property type="term" value="F:phosphorelay sensor kinase activity"/>
    <property type="evidence" value="ECO:0007669"/>
    <property type="project" value="InterPro"/>
</dbReference>
<dbReference type="SUPFAM" id="SSF52172">
    <property type="entry name" value="CheY-like"/>
    <property type="match status" value="1"/>
</dbReference>
<feature type="modified residue" description="4-aspartylphosphate" evidence="4">
    <location>
        <position position="635"/>
    </location>
</feature>
<evidence type="ECO:0000256" key="2">
    <source>
        <dbReference type="ARBA" id="ARBA00012438"/>
    </source>
</evidence>
<dbReference type="SMART" id="SM00387">
    <property type="entry name" value="HATPase_c"/>
    <property type="match status" value="1"/>
</dbReference>
<dbReference type="PROSITE" id="PS50110">
    <property type="entry name" value="RESPONSE_REGULATORY"/>
    <property type="match status" value="1"/>
</dbReference>
<dbReference type="CDD" id="cd17546">
    <property type="entry name" value="REC_hyHK_CKI1_RcsC-like"/>
    <property type="match status" value="1"/>
</dbReference>
<dbReference type="InterPro" id="IPR004358">
    <property type="entry name" value="Sig_transdc_His_kin-like_C"/>
</dbReference>
<dbReference type="PANTHER" id="PTHR43719">
    <property type="entry name" value="TWO-COMPONENT HISTIDINE KINASE"/>
    <property type="match status" value="1"/>
</dbReference>
<dbReference type="InterPro" id="IPR011006">
    <property type="entry name" value="CheY-like_superfamily"/>
</dbReference>
<comment type="catalytic activity">
    <reaction evidence="1">
        <text>ATP + protein L-histidine = ADP + protein N-phospho-L-histidine.</text>
        <dbReference type="EC" id="2.7.13.3"/>
    </reaction>
</comment>
<evidence type="ECO:0000259" key="7">
    <source>
        <dbReference type="PROSITE" id="PS50110"/>
    </source>
</evidence>
<dbReference type="SMART" id="SM00388">
    <property type="entry name" value="HisKA"/>
    <property type="match status" value="1"/>
</dbReference>
<dbReference type="InterPro" id="IPR036890">
    <property type="entry name" value="HATPase_C_sf"/>
</dbReference>
<dbReference type="Pfam" id="PF00512">
    <property type="entry name" value="HisKA"/>
    <property type="match status" value="1"/>
</dbReference>
<evidence type="ECO:0000313" key="9">
    <source>
        <dbReference type="Proteomes" id="UP000824202"/>
    </source>
</evidence>
<dbReference type="InterPro" id="IPR005467">
    <property type="entry name" value="His_kinase_dom"/>
</dbReference>